<dbReference type="EMBL" id="JBHSNS010000015">
    <property type="protein sequence ID" value="MFC5731452.1"/>
    <property type="molecule type" value="Genomic_DNA"/>
</dbReference>
<name>A0ABW0ZN25_9ACTN</name>
<dbReference type="Proteomes" id="UP001596072">
    <property type="component" value="Unassembled WGS sequence"/>
</dbReference>
<proteinExistence type="predicted"/>
<protein>
    <submittedName>
        <fullName evidence="1">Uncharacterized protein</fullName>
    </submittedName>
</protein>
<keyword evidence="2" id="KW-1185">Reference proteome</keyword>
<dbReference type="RefSeq" id="WP_378527808.1">
    <property type="nucleotide sequence ID" value="NZ_JBHSNS010000015.1"/>
</dbReference>
<gene>
    <name evidence="1" type="ORF">ACFPQB_21245</name>
</gene>
<comment type="caution">
    <text evidence="1">The sequence shown here is derived from an EMBL/GenBank/DDBJ whole genome shotgun (WGS) entry which is preliminary data.</text>
</comment>
<sequence>MDPENHSNAGGRYDGCSTAELLAGISAEVRGRRASQVREWAAIVAWADR</sequence>
<evidence type="ECO:0000313" key="2">
    <source>
        <dbReference type="Proteomes" id="UP001596072"/>
    </source>
</evidence>
<evidence type="ECO:0000313" key="1">
    <source>
        <dbReference type="EMBL" id="MFC5731452.1"/>
    </source>
</evidence>
<organism evidence="1 2">
    <name type="scientific">Nocardioides vastitatis</name>
    <dbReference type="NCBI Taxonomy" id="2568655"/>
    <lineage>
        <taxon>Bacteria</taxon>
        <taxon>Bacillati</taxon>
        <taxon>Actinomycetota</taxon>
        <taxon>Actinomycetes</taxon>
        <taxon>Propionibacteriales</taxon>
        <taxon>Nocardioidaceae</taxon>
        <taxon>Nocardioides</taxon>
    </lineage>
</organism>
<accession>A0ABW0ZN25</accession>
<reference evidence="2" key="1">
    <citation type="journal article" date="2019" name="Int. J. Syst. Evol. Microbiol.">
        <title>The Global Catalogue of Microorganisms (GCM) 10K type strain sequencing project: providing services to taxonomists for standard genome sequencing and annotation.</title>
        <authorList>
            <consortium name="The Broad Institute Genomics Platform"/>
            <consortium name="The Broad Institute Genome Sequencing Center for Infectious Disease"/>
            <person name="Wu L."/>
            <person name="Ma J."/>
        </authorList>
    </citation>
    <scope>NUCLEOTIDE SEQUENCE [LARGE SCALE GENOMIC DNA]</scope>
    <source>
        <strain evidence="2">YIM 94188</strain>
    </source>
</reference>